<keyword evidence="2" id="KW-1185">Reference proteome</keyword>
<accession>A0ABQ6N0I7</accession>
<comment type="caution">
    <text evidence="1">The sequence shown here is derived from an EMBL/GenBank/DDBJ whole genome shotgun (WGS) entry which is preliminary data.</text>
</comment>
<dbReference type="InterPro" id="IPR019410">
    <property type="entry name" value="Methyltransf_16"/>
</dbReference>
<dbReference type="Proteomes" id="UP001165060">
    <property type="component" value="Unassembled WGS sequence"/>
</dbReference>
<dbReference type="CDD" id="cd02440">
    <property type="entry name" value="AdoMet_MTases"/>
    <property type="match status" value="1"/>
</dbReference>
<sequence length="298" mass="30755">MLHVDPLGSLGGGNGATLWDSAQVLSRFLLAEPALVRGRRVLELGAGVGLCSRVAAALGAKEVVATERGIALPLLGRNAGAGRGAGAGCGVEARLLDWADGRAAERVVEEGRFDVVLGSDLVFGSNGDVHGSLAELLKKLLGRPGAVCVLAHERRDESVDEAFFGLLKDGGLVEREVEREDDGIRLVVLEGAAPAPAPAAPPPADPPPAITPAQAIRDAGLLLKKVVRLRGTASYVDLPAGRIDLSEGGAKVVVSLAQAGVEGGVEEGAEVLVEGRVMKKARRTFFEASAVIEVKRPT</sequence>
<reference evidence="1 2" key="1">
    <citation type="journal article" date="2023" name="Commun. Biol.">
        <title>Genome analysis of Parmales, the sister group of diatoms, reveals the evolutionary specialization of diatoms from phago-mixotrophs to photoautotrophs.</title>
        <authorList>
            <person name="Ban H."/>
            <person name="Sato S."/>
            <person name="Yoshikawa S."/>
            <person name="Yamada K."/>
            <person name="Nakamura Y."/>
            <person name="Ichinomiya M."/>
            <person name="Sato N."/>
            <person name="Blanc-Mathieu R."/>
            <person name="Endo H."/>
            <person name="Kuwata A."/>
            <person name="Ogata H."/>
        </authorList>
    </citation>
    <scope>NUCLEOTIDE SEQUENCE [LARGE SCALE GENOMIC DNA]</scope>
</reference>
<proteinExistence type="predicted"/>
<dbReference type="EMBL" id="BRYB01000783">
    <property type="protein sequence ID" value="GMI37662.1"/>
    <property type="molecule type" value="Genomic_DNA"/>
</dbReference>
<dbReference type="Gene3D" id="3.40.50.150">
    <property type="entry name" value="Vaccinia Virus protein VP39"/>
    <property type="match status" value="1"/>
</dbReference>
<evidence type="ECO:0000313" key="2">
    <source>
        <dbReference type="Proteomes" id="UP001165060"/>
    </source>
</evidence>
<organism evidence="1 2">
    <name type="scientific">Tetraparma gracilis</name>
    <dbReference type="NCBI Taxonomy" id="2962635"/>
    <lineage>
        <taxon>Eukaryota</taxon>
        <taxon>Sar</taxon>
        <taxon>Stramenopiles</taxon>
        <taxon>Ochrophyta</taxon>
        <taxon>Bolidophyceae</taxon>
        <taxon>Parmales</taxon>
        <taxon>Triparmaceae</taxon>
        <taxon>Tetraparma</taxon>
    </lineage>
</organism>
<protein>
    <recommendedName>
        <fullName evidence="3">S-adenosyl-L-methionine-dependent methyltransferase</fullName>
    </recommendedName>
</protein>
<dbReference type="SUPFAM" id="SSF53335">
    <property type="entry name" value="S-adenosyl-L-methionine-dependent methyltransferases"/>
    <property type="match status" value="1"/>
</dbReference>
<dbReference type="Pfam" id="PF10294">
    <property type="entry name" value="Methyltransf_16"/>
    <property type="match status" value="1"/>
</dbReference>
<dbReference type="PANTHER" id="PTHR14614">
    <property type="entry name" value="HEPATOCELLULAR CARCINOMA-ASSOCIATED ANTIGEN"/>
    <property type="match status" value="1"/>
</dbReference>
<gene>
    <name evidence="1" type="ORF">TeGR_g6862</name>
</gene>
<name>A0ABQ6N0I7_9STRA</name>
<dbReference type="InterPro" id="IPR029063">
    <property type="entry name" value="SAM-dependent_MTases_sf"/>
</dbReference>
<evidence type="ECO:0000313" key="1">
    <source>
        <dbReference type="EMBL" id="GMI37662.1"/>
    </source>
</evidence>
<evidence type="ECO:0008006" key="3">
    <source>
        <dbReference type="Google" id="ProtNLM"/>
    </source>
</evidence>